<reference evidence="1" key="1">
    <citation type="journal article" date="2021" name="Proc. Natl. Acad. Sci. U.S.A.">
        <title>Three genomes in the algal genus Volvox reveal the fate of a haploid sex-determining region after a transition to homothallism.</title>
        <authorList>
            <person name="Yamamoto K."/>
            <person name="Hamaji T."/>
            <person name="Kawai-Toyooka H."/>
            <person name="Matsuzaki R."/>
            <person name="Takahashi F."/>
            <person name="Nishimura Y."/>
            <person name="Kawachi M."/>
            <person name="Noguchi H."/>
            <person name="Minakuchi Y."/>
            <person name="Umen J.G."/>
            <person name="Toyoda A."/>
            <person name="Nozaki H."/>
        </authorList>
    </citation>
    <scope>NUCLEOTIDE SEQUENCE</scope>
    <source>
        <strain evidence="1">NIES-3785</strain>
    </source>
</reference>
<gene>
    <name evidence="1" type="ORF">Vretimale_8680</name>
</gene>
<name>A0A8J4LMY7_9CHLO</name>
<comment type="caution">
    <text evidence="1">The sequence shown here is derived from an EMBL/GenBank/DDBJ whole genome shotgun (WGS) entry which is preliminary data.</text>
</comment>
<dbReference type="AlphaFoldDB" id="A0A8J4LMY7"/>
<proteinExistence type="predicted"/>
<dbReference type="InterPro" id="IPR052623">
    <property type="entry name" value="DAAF5"/>
</dbReference>
<sequence length="185" mass="19259">MPPLVWQAGKTAAAVRYTAITAMATLLGKRLPLPDHVLAAIEGTVAATTAAAATGKGSGDAGAGTGLLPLLFSALDEDWYTDMRLAACYVLEQLLEMVGPRLSDAARRAIYPELHKRLDDAHNSESACSVLLAAAAVKPAVTASEVRKVRDRFRSKHYCDRVLAACAAAADTAAVAPSQQPSSGS</sequence>
<dbReference type="InterPro" id="IPR011989">
    <property type="entry name" value="ARM-like"/>
</dbReference>
<dbReference type="InterPro" id="IPR016024">
    <property type="entry name" value="ARM-type_fold"/>
</dbReference>
<dbReference type="PANTHER" id="PTHR16216">
    <property type="entry name" value="DYNEIN ASSEMBLY FACTOR 5, AXONEMAL"/>
    <property type="match status" value="1"/>
</dbReference>
<evidence type="ECO:0000313" key="1">
    <source>
        <dbReference type="EMBL" id="GIM04045.1"/>
    </source>
</evidence>
<protein>
    <submittedName>
        <fullName evidence="1">Uncharacterized protein</fullName>
    </submittedName>
</protein>
<dbReference type="PANTHER" id="PTHR16216:SF2">
    <property type="entry name" value="DYNEIN AXONEMAL ASSEMBLY FACTOR 5"/>
    <property type="match status" value="1"/>
</dbReference>
<organism evidence="1 2">
    <name type="scientific">Volvox reticuliferus</name>
    <dbReference type="NCBI Taxonomy" id="1737510"/>
    <lineage>
        <taxon>Eukaryota</taxon>
        <taxon>Viridiplantae</taxon>
        <taxon>Chlorophyta</taxon>
        <taxon>core chlorophytes</taxon>
        <taxon>Chlorophyceae</taxon>
        <taxon>CS clade</taxon>
        <taxon>Chlamydomonadales</taxon>
        <taxon>Volvocaceae</taxon>
        <taxon>Volvox</taxon>
    </lineage>
</organism>
<accession>A0A8J4LMY7</accession>
<dbReference type="Gene3D" id="1.25.10.10">
    <property type="entry name" value="Leucine-rich Repeat Variant"/>
    <property type="match status" value="1"/>
</dbReference>
<evidence type="ECO:0000313" key="2">
    <source>
        <dbReference type="Proteomes" id="UP000722791"/>
    </source>
</evidence>
<dbReference type="SUPFAM" id="SSF48371">
    <property type="entry name" value="ARM repeat"/>
    <property type="match status" value="1"/>
</dbReference>
<dbReference type="Proteomes" id="UP000722791">
    <property type="component" value="Unassembled WGS sequence"/>
</dbReference>
<dbReference type="EMBL" id="BNCQ01000015">
    <property type="protein sequence ID" value="GIM04045.1"/>
    <property type="molecule type" value="Genomic_DNA"/>
</dbReference>